<feature type="transmembrane region" description="Helical" evidence="1">
    <location>
        <begin position="60"/>
        <end position="78"/>
    </location>
</feature>
<gene>
    <name evidence="2" type="ORF">DFP95_1342</name>
</gene>
<keyword evidence="3" id="KW-1185">Reference proteome</keyword>
<feature type="transmembrane region" description="Helical" evidence="1">
    <location>
        <begin position="26"/>
        <end position="48"/>
    </location>
</feature>
<feature type="transmembrane region" description="Helical" evidence="1">
    <location>
        <begin position="161"/>
        <end position="186"/>
    </location>
</feature>
<keyword evidence="1" id="KW-1133">Transmembrane helix</keyword>
<feature type="transmembrane region" description="Helical" evidence="1">
    <location>
        <begin position="90"/>
        <end position="108"/>
    </location>
</feature>
<proteinExistence type="predicted"/>
<feature type="transmembrane region" description="Helical" evidence="1">
    <location>
        <begin position="128"/>
        <end position="149"/>
    </location>
</feature>
<dbReference type="Proteomes" id="UP000256869">
    <property type="component" value="Unassembled WGS sequence"/>
</dbReference>
<evidence type="ECO:0000313" key="2">
    <source>
        <dbReference type="EMBL" id="RED52561.1"/>
    </source>
</evidence>
<sequence>MNTKGMNRTIEEPESSVRFFEGEKRLVLTGLLGFLLAGVCAVWVALYGGPVSPDGNISKAFSFNAALGIFLLSTAAIAPFSAMRARGRAFFRWSYILLALYSYFAETVQNFRGVNPRFVKEGTLYDEIIGNIFALVALLLVLYYLFFAIQFFRKKAYLRRPALVVGIRYAMIAVMLSFMAGIWISVNNGRTVGIHGNIIVLHGLGFHALQALPLVAWLSDRTSFSKGARTKWIHLTGIAYVLGLIALGWQTYLGRGIFEWSTLSFLICACFLISLAAGAQVLRKPTDPNGVPRSL</sequence>
<comment type="caution">
    <text evidence="2">The sequence shown here is derived from an EMBL/GenBank/DDBJ whole genome shotgun (WGS) entry which is preliminary data.</text>
</comment>
<feature type="transmembrane region" description="Helical" evidence="1">
    <location>
        <begin position="232"/>
        <end position="251"/>
    </location>
</feature>
<accession>A0A3D9HT75</accession>
<protein>
    <submittedName>
        <fullName evidence="2">Uncharacterized protein</fullName>
    </submittedName>
</protein>
<feature type="transmembrane region" description="Helical" evidence="1">
    <location>
        <begin position="257"/>
        <end position="277"/>
    </location>
</feature>
<keyword evidence="1" id="KW-0472">Membrane</keyword>
<keyword evidence="1" id="KW-0812">Transmembrane</keyword>
<name>A0A3D9HT75_9BACL</name>
<dbReference type="AlphaFoldDB" id="A0A3D9HT75"/>
<evidence type="ECO:0000313" key="3">
    <source>
        <dbReference type="Proteomes" id="UP000256869"/>
    </source>
</evidence>
<feature type="transmembrane region" description="Helical" evidence="1">
    <location>
        <begin position="198"/>
        <end position="220"/>
    </location>
</feature>
<organism evidence="2 3">
    <name type="scientific">Cohnella lupini</name>
    <dbReference type="NCBI Taxonomy" id="1294267"/>
    <lineage>
        <taxon>Bacteria</taxon>
        <taxon>Bacillati</taxon>
        <taxon>Bacillota</taxon>
        <taxon>Bacilli</taxon>
        <taxon>Bacillales</taxon>
        <taxon>Paenibacillaceae</taxon>
        <taxon>Cohnella</taxon>
    </lineage>
</organism>
<reference evidence="2 3" key="1">
    <citation type="submission" date="2018-07" db="EMBL/GenBank/DDBJ databases">
        <title>Genomic Encyclopedia of Type Strains, Phase III (KMG-III): the genomes of soil and plant-associated and newly described type strains.</title>
        <authorList>
            <person name="Whitman W."/>
        </authorList>
    </citation>
    <scope>NUCLEOTIDE SEQUENCE [LARGE SCALE GENOMIC DNA]</scope>
    <source>
        <strain evidence="2 3">CECT 8236</strain>
    </source>
</reference>
<evidence type="ECO:0000256" key="1">
    <source>
        <dbReference type="SAM" id="Phobius"/>
    </source>
</evidence>
<dbReference type="EMBL" id="QRDY01000034">
    <property type="protein sequence ID" value="RED52561.1"/>
    <property type="molecule type" value="Genomic_DNA"/>
</dbReference>